<dbReference type="CDD" id="cd00475">
    <property type="entry name" value="Cis_IPPS"/>
    <property type="match status" value="1"/>
</dbReference>
<gene>
    <name evidence="4" type="primary">uppS</name>
    <name evidence="5" type="ordered locus">Mvol_0149</name>
</gene>
<feature type="binding site" evidence="4">
    <location>
        <begin position="86"/>
        <end position="88"/>
    </location>
    <ligand>
        <name>substrate</name>
    </ligand>
</feature>
<feature type="binding site" evidence="4">
    <location>
        <position position="41"/>
    </location>
    <ligand>
        <name>Mg(2+)</name>
        <dbReference type="ChEBI" id="CHEBI:18420"/>
    </ligand>
</feature>
<dbReference type="GO" id="GO:0000287">
    <property type="term" value="F:magnesium ion binding"/>
    <property type="evidence" value="ECO:0007669"/>
    <property type="project" value="UniProtKB-UniRule"/>
</dbReference>
<dbReference type="InterPro" id="IPR018520">
    <property type="entry name" value="UPP_synth-like_CS"/>
</dbReference>
<dbReference type="FunCoup" id="D7DRP9">
    <property type="interactions" value="167"/>
</dbReference>
<feature type="active site" description="Proton acceptor" evidence="4">
    <location>
        <position position="89"/>
    </location>
</feature>
<comment type="cofactor">
    <cofactor evidence="4">
        <name>Mg(2+)</name>
        <dbReference type="ChEBI" id="CHEBI:18420"/>
    </cofactor>
    <text evidence="4">Binds 2 magnesium ions per subunit.</text>
</comment>
<feature type="binding site" evidence="4">
    <location>
        <position position="90"/>
    </location>
    <ligand>
        <name>substrate</name>
    </ligand>
</feature>
<comment type="function">
    <text evidence="4">Catalyzes the sequential condensation of isopentenyl diphosphate (IPP) with geranylgeranyl diphosphate (GGPP) to yield (2Z,6Z,10Z,14Z,18Z,22Z,26Z,30E,34E,38E)-undecaprenyl diphosphate (tritrans,heptacis-UPP). It is probably the precursor of glycosyl carrier lipids.</text>
</comment>
<dbReference type="GO" id="GO:0016094">
    <property type="term" value="P:polyprenol biosynthetic process"/>
    <property type="evidence" value="ECO:0007669"/>
    <property type="project" value="TreeGrafter"/>
</dbReference>
<evidence type="ECO:0000313" key="5">
    <source>
        <dbReference type="EMBL" id="ADI35809.1"/>
    </source>
</evidence>
<dbReference type="InterPro" id="IPR001441">
    <property type="entry name" value="UPP_synth-like"/>
</dbReference>
<dbReference type="GO" id="GO:0045547">
    <property type="term" value="F:ditrans,polycis-polyprenyl diphosphate synthase [(2E,6E)-farnesyl diphosphate specific] activity"/>
    <property type="evidence" value="ECO:0007669"/>
    <property type="project" value="TreeGrafter"/>
</dbReference>
<dbReference type="SUPFAM" id="SSF64005">
    <property type="entry name" value="Undecaprenyl diphosphate synthase"/>
    <property type="match status" value="1"/>
</dbReference>
<dbReference type="PANTHER" id="PTHR10291:SF43">
    <property type="entry name" value="DEHYDRODOLICHYL DIPHOSPHATE SYNTHASE COMPLEX SUBUNIT DHDDS"/>
    <property type="match status" value="1"/>
</dbReference>
<dbReference type="InParanoid" id="D7DRP9"/>
<evidence type="ECO:0000256" key="4">
    <source>
        <dbReference type="HAMAP-Rule" id="MF_01139"/>
    </source>
</evidence>
<dbReference type="NCBIfam" id="TIGR00055">
    <property type="entry name" value="uppS"/>
    <property type="match status" value="1"/>
</dbReference>
<evidence type="ECO:0000256" key="2">
    <source>
        <dbReference type="ARBA" id="ARBA00022723"/>
    </source>
</evidence>
<dbReference type="HOGENOM" id="CLU_038505_2_0_2"/>
<feature type="binding site" evidence="4">
    <location>
        <position position="58"/>
    </location>
    <ligand>
        <name>substrate</name>
    </ligand>
</feature>
<evidence type="ECO:0000256" key="3">
    <source>
        <dbReference type="ARBA" id="ARBA00022842"/>
    </source>
</evidence>
<keyword evidence="1 4" id="KW-0808">Transferase</keyword>
<accession>D7DRP9</accession>
<dbReference type="PANTHER" id="PTHR10291">
    <property type="entry name" value="DEHYDRODOLICHYL DIPHOSPHATE SYNTHASE FAMILY MEMBER"/>
    <property type="match status" value="1"/>
</dbReference>
<organism evidence="5 6">
    <name type="scientific">Methanococcus voltae (strain ATCC BAA-1334 / A3)</name>
    <dbReference type="NCBI Taxonomy" id="456320"/>
    <lineage>
        <taxon>Archaea</taxon>
        <taxon>Methanobacteriati</taxon>
        <taxon>Methanobacteriota</taxon>
        <taxon>Methanomada group</taxon>
        <taxon>Methanococci</taxon>
        <taxon>Methanococcales</taxon>
        <taxon>Methanococcaceae</taxon>
        <taxon>Methanococcus</taxon>
    </lineage>
</organism>
<keyword evidence="2 4" id="KW-0479">Metal-binding</keyword>
<feature type="active site" evidence="4">
    <location>
        <position position="41"/>
    </location>
</feature>
<dbReference type="KEGG" id="mvo:Mvol_0149"/>
<protein>
    <recommendedName>
        <fullName evidence="4">Tritrans,polycis-undecaprenyl-diphosphate synthase (geranylgeranyl-diphosphate specific)</fullName>
        <ecNumber evidence="4">2.5.1.89</ecNumber>
    </recommendedName>
    <alternativeName>
        <fullName evidence="4">Undecaprenyl diphosphate synthase</fullName>
        <shortName evidence="4">UDS</shortName>
    </alternativeName>
    <alternativeName>
        <fullName evidence="4">Undecaprenyl pyrophosphate synthase</fullName>
        <shortName evidence="4">UPP synthase</shortName>
    </alternativeName>
</protein>
<comment type="similarity">
    <text evidence="4">Belongs to the UPP synthase family.</text>
</comment>
<keyword evidence="6" id="KW-1185">Reference proteome</keyword>
<dbReference type="Pfam" id="PF01255">
    <property type="entry name" value="Prenyltransf"/>
    <property type="match status" value="1"/>
</dbReference>
<sequence length="264" mass="30966">MFWIKIYNLFGKLGCMRIYENVLVEIISKQNVPKHVAVIMDGNRRAAKLLGIEATNGHQLGANKVKDLIEWCVLLDIKVITIYAFSLENFNRSDDEVYTLMKLFEKEFENLSENKYIYEKGIKVKAIGKLEKLPEKVRDSIEKVEKLTENNKNYYLNIAISYGGQQEIIDAVKNIAKDVKDGNINIEDINEELVSKNLYTKDLPHPEPDLIIRTSGEERISNFLTWQSCYSELYFCESNWPQFRKVDFLRSIRDYQKRNRRYGK</sequence>
<feature type="binding site" evidence="4">
    <location>
        <position position="92"/>
    </location>
    <ligand>
        <name>substrate</name>
    </ligand>
</feature>
<keyword evidence="3 4" id="KW-0460">Magnesium</keyword>
<dbReference type="STRING" id="456320.Mvol_0149"/>
<dbReference type="Proteomes" id="UP000007722">
    <property type="component" value="Chromosome"/>
</dbReference>
<evidence type="ECO:0000256" key="1">
    <source>
        <dbReference type="ARBA" id="ARBA00022679"/>
    </source>
</evidence>
<feature type="binding site" evidence="4">
    <location>
        <position position="213"/>
    </location>
    <ligand>
        <name>substrate</name>
    </ligand>
</feature>
<comment type="caution">
    <text evidence="4">Lacks conserved residue(s) required for the propagation of feature annotation.</text>
</comment>
<dbReference type="PROSITE" id="PS01066">
    <property type="entry name" value="UPP_SYNTHASE"/>
    <property type="match status" value="1"/>
</dbReference>
<comment type="catalytic activity">
    <reaction evidence="4">
        <text>geranylgeranyl diphosphate + 7 isopentenyl diphosphate = tri-trans,hepta-cis-undecaprenyl diphosphate + 7 diphosphate</text>
        <dbReference type="Rhea" id="RHEA:27622"/>
        <dbReference type="ChEBI" id="CHEBI:33019"/>
        <dbReference type="ChEBI" id="CHEBI:57533"/>
        <dbReference type="ChEBI" id="CHEBI:60388"/>
        <dbReference type="ChEBI" id="CHEBI:128769"/>
        <dbReference type="EC" id="2.5.1.89"/>
    </reaction>
</comment>
<reference evidence="5 6" key="1">
    <citation type="submission" date="2010-05" db="EMBL/GenBank/DDBJ databases">
        <title>Complete sequence of Methanococcus voltae A3.</title>
        <authorList>
            <consortium name="US DOE Joint Genome Institute"/>
            <person name="Lucas S."/>
            <person name="Copeland A."/>
            <person name="Lapidus A."/>
            <person name="Cheng J.-F."/>
            <person name="Bruce D."/>
            <person name="Goodwin L."/>
            <person name="Pitluck S."/>
            <person name="Lowry S."/>
            <person name="Clum A."/>
            <person name="Land M."/>
            <person name="Hauser L."/>
            <person name="Kyrpides N."/>
            <person name="Mikhailova N."/>
            <person name="Whitman W.B."/>
            <person name="Woyke T."/>
        </authorList>
    </citation>
    <scope>NUCLEOTIDE SEQUENCE [LARGE SCALE GENOMIC DNA]</scope>
    <source>
        <strain evidence="6">ATCC BAA-1334 / A3</strain>
    </source>
</reference>
<comment type="subunit">
    <text evidence="4">Homodimer.</text>
</comment>
<dbReference type="InterPro" id="IPR036424">
    <property type="entry name" value="UPP_synth-like_sf"/>
</dbReference>
<dbReference type="EC" id="2.5.1.89" evidence="4"/>
<dbReference type="HAMAP" id="MF_01139">
    <property type="entry name" value="ISPT"/>
    <property type="match status" value="1"/>
</dbReference>
<dbReference type="AlphaFoldDB" id="D7DRP9"/>
<name>D7DRP9_METV3</name>
<proteinExistence type="inferred from homology"/>
<dbReference type="Gene3D" id="3.40.1180.10">
    <property type="entry name" value="Decaprenyl diphosphate synthase-like"/>
    <property type="match status" value="1"/>
</dbReference>
<dbReference type="FunFam" id="3.40.1180.10:FF:000003">
    <property type="entry name" value="Isoprenyl transferase 2"/>
    <property type="match status" value="1"/>
</dbReference>
<feature type="binding site" evidence="4">
    <location>
        <begin position="219"/>
        <end position="221"/>
    </location>
    <ligand>
        <name>substrate</name>
    </ligand>
</feature>
<feature type="binding site" evidence="4">
    <location>
        <begin position="42"/>
        <end position="45"/>
    </location>
    <ligand>
        <name>substrate</name>
    </ligand>
</feature>
<dbReference type="eggNOG" id="arCOG01532">
    <property type="taxonomic scope" value="Archaea"/>
</dbReference>
<evidence type="ECO:0000313" key="6">
    <source>
        <dbReference type="Proteomes" id="UP000007722"/>
    </source>
</evidence>
<feature type="binding site" evidence="4">
    <location>
        <position position="232"/>
    </location>
    <ligand>
        <name>Mg(2+)</name>
        <dbReference type="ChEBI" id="CHEBI:18420"/>
    </ligand>
</feature>
<dbReference type="EMBL" id="CP002057">
    <property type="protein sequence ID" value="ADI35809.1"/>
    <property type="molecule type" value="Genomic_DNA"/>
</dbReference>